<evidence type="ECO:0000313" key="3">
    <source>
        <dbReference type="Proteomes" id="UP000054097"/>
    </source>
</evidence>
<dbReference type="EMBL" id="KN824295">
    <property type="protein sequence ID" value="KIM28105.1"/>
    <property type="molecule type" value="Genomic_DNA"/>
</dbReference>
<proteinExistence type="predicted"/>
<accession>A0A0C3AU92</accession>
<protein>
    <submittedName>
        <fullName evidence="2">Uncharacterized protein</fullName>
    </submittedName>
</protein>
<dbReference type="HOGENOM" id="CLU_164205_0_0_1"/>
<dbReference type="Proteomes" id="UP000054097">
    <property type="component" value="Unassembled WGS sequence"/>
</dbReference>
<feature type="non-terminal residue" evidence="2">
    <location>
        <position position="1"/>
    </location>
</feature>
<feature type="non-terminal residue" evidence="2">
    <location>
        <position position="80"/>
    </location>
</feature>
<evidence type="ECO:0000256" key="1">
    <source>
        <dbReference type="SAM" id="MobiDB-lite"/>
    </source>
</evidence>
<sequence length="80" mass="8908">DEIDKEAATGSSSRKADLPPFLHSPLPVSLASTKQHLSAQIKTQRHADWTKSKRYAHLKTIDPSLPSRKFVKLTTTLTRA</sequence>
<dbReference type="AlphaFoldDB" id="A0A0C3AU92"/>
<keyword evidence="3" id="KW-1185">Reference proteome</keyword>
<dbReference type="OrthoDB" id="3265515at2759"/>
<reference evidence="2 3" key="1">
    <citation type="submission" date="2014-04" db="EMBL/GenBank/DDBJ databases">
        <authorList>
            <consortium name="DOE Joint Genome Institute"/>
            <person name="Kuo A."/>
            <person name="Zuccaro A."/>
            <person name="Kohler A."/>
            <person name="Nagy L.G."/>
            <person name="Floudas D."/>
            <person name="Copeland A."/>
            <person name="Barry K.W."/>
            <person name="Cichocki N."/>
            <person name="Veneault-Fourrey C."/>
            <person name="LaButti K."/>
            <person name="Lindquist E.A."/>
            <person name="Lipzen A."/>
            <person name="Lundell T."/>
            <person name="Morin E."/>
            <person name="Murat C."/>
            <person name="Sun H."/>
            <person name="Tunlid A."/>
            <person name="Henrissat B."/>
            <person name="Grigoriev I.V."/>
            <person name="Hibbett D.S."/>
            <person name="Martin F."/>
            <person name="Nordberg H.P."/>
            <person name="Cantor M.N."/>
            <person name="Hua S.X."/>
        </authorList>
    </citation>
    <scope>NUCLEOTIDE SEQUENCE [LARGE SCALE GENOMIC DNA]</scope>
    <source>
        <strain evidence="2 3">MAFF 305830</strain>
    </source>
</reference>
<gene>
    <name evidence="2" type="ORF">M408DRAFT_38177</name>
</gene>
<reference evidence="3" key="2">
    <citation type="submission" date="2015-01" db="EMBL/GenBank/DDBJ databases">
        <title>Evolutionary Origins and Diversification of the Mycorrhizal Mutualists.</title>
        <authorList>
            <consortium name="DOE Joint Genome Institute"/>
            <consortium name="Mycorrhizal Genomics Consortium"/>
            <person name="Kohler A."/>
            <person name="Kuo A."/>
            <person name="Nagy L.G."/>
            <person name="Floudas D."/>
            <person name="Copeland A."/>
            <person name="Barry K.W."/>
            <person name="Cichocki N."/>
            <person name="Veneault-Fourrey C."/>
            <person name="LaButti K."/>
            <person name="Lindquist E.A."/>
            <person name="Lipzen A."/>
            <person name="Lundell T."/>
            <person name="Morin E."/>
            <person name="Murat C."/>
            <person name="Riley R."/>
            <person name="Ohm R."/>
            <person name="Sun H."/>
            <person name="Tunlid A."/>
            <person name="Henrissat B."/>
            <person name="Grigoriev I.V."/>
            <person name="Hibbett D.S."/>
            <person name="Martin F."/>
        </authorList>
    </citation>
    <scope>NUCLEOTIDE SEQUENCE [LARGE SCALE GENOMIC DNA]</scope>
    <source>
        <strain evidence="3">MAFF 305830</strain>
    </source>
</reference>
<evidence type="ECO:0000313" key="2">
    <source>
        <dbReference type="EMBL" id="KIM28105.1"/>
    </source>
</evidence>
<feature type="region of interest" description="Disordered" evidence="1">
    <location>
        <begin position="1"/>
        <end position="21"/>
    </location>
</feature>
<organism evidence="2 3">
    <name type="scientific">Serendipita vermifera MAFF 305830</name>
    <dbReference type="NCBI Taxonomy" id="933852"/>
    <lineage>
        <taxon>Eukaryota</taxon>
        <taxon>Fungi</taxon>
        <taxon>Dikarya</taxon>
        <taxon>Basidiomycota</taxon>
        <taxon>Agaricomycotina</taxon>
        <taxon>Agaricomycetes</taxon>
        <taxon>Sebacinales</taxon>
        <taxon>Serendipitaceae</taxon>
        <taxon>Serendipita</taxon>
    </lineage>
</organism>
<name>A0A0C3AU92_SERVB</name>